<dbReference type="EMBL" id="QSCO01000002">
    <property type="protein sequence ID" value="RGY09560.1"/>
    <property type="molecule type" value="Genomic_DNA"/>
</dbReference>
<dbReference type="RefSeq" id="WP_013613395.1">
    <property type="nucleotide sequence ID" value="NZ_BAABYK010000001.1"/>
</dbReference>
<evidence type="ECO:0000313" key="8">
    <source>
        <dbReference type="Proteomes" id="UP000284243"/>
    </source>
</evidence>
<keyword evidence="1" id="KW-1133">Transmembrane helix</keyword>
<comment type="caution">
    <text evidence="5">The sequence shown here is derived from an EMBL/GenBank/DDBJ whole genome shotgun (WGS) entry which is preliminary data.</text>
</comment>
<name>A0A1Y4A6P7_9BACT</name>
<dbReference type="Proteomes" id="UP001199750">
    <property type="component" value="Unassembled WGS sequence"/>
</dbReference>
<evidence type="ECO:0000313" key="7">
    <source>
        <dbReference type="Proteomes" id="UP000283426"/>
    </source>
</evidence>
<dbReference type="Proteomes" id="UP000284434">
    <property type="component" value="Unassembled WGS sequence"/>
</dbReference>
<proteinExistence type="predicted"/>
<reference evidence="7 8" key="1">
    <citation type="submission" date="2018-08" db="EMBL/GenBank/DDBJ databases">
        <title>A genome reference for cultivated species of the human gut microbiota.</title>
        <authorList>
            <person name="Zou Y."/>
            <person name="Xue W."/>
            <person name="Luo G."/>
        </authorList>
    </citation>
    <scope>NUCLEOTIDE SEQUENCE [LARGE SCALE GENOMIC DNA]</scope>
    <source>
        <strain evidence="5 7">AF14-6AC</strain>
        <strain evidence="4 8">AF16-14</strain>
        <strain evidence="6 9">OF03-11</strain>
    </source>
</reference>
<sequence length="79" mass="8385">MKTKGSTAWVFTTMVAVVLFMAACGNSQKKKEQAKVQATEQPADSVTVIESETVVIAVDSIAPDSAAMKQKAPTPKKTK</sequence>
<dbReference type="EMBL" id="QRYC01000003">
    <property type="protein sequence ID" value="RGU58063.1"/>
    <property type="molecule type" value="Genomic_DNA"/>
</dbReference>
<evidence type="ECO:0008006" key="10">
    <source>
        <dbReference type="Google" id="ProtNLM"/>
    </source>
</evidence>
<dbReference type="Proteomes" id="UP001212263">
    <property type="component" value="Unassembled WGS sequence"/>
</dbReference>
<dbReference type="GeneID" id="61276468"/>
<accession>A0A1Y4A6P7</accession>
<evidence type="ECO:0000313" key="3">
    <source>
        <dbReference type="EMBL" id="MDB9221875.1"/>
    </source>
</evidence>
<evidence type="ECO:0000313" key="9">
    <source>
        <dbReference type="Proteomes" id="UP000284434"/>
    </source>
</evidence>
<dbReference type="Proteomes" id="UP000284243">
    <property type="component" value="Unassembled WGS sequence"/>
</dbReference>
<dbReference type="AlphaFoldDB" id="A0A1Y4A6P7"/>
<evidence type="ECO:0000313" key="2">
    <source>
        <dbReference type="EMBL" id="MCG4958644.1"/>
    </source>
</evidence>
<keyword evidence="1" id="KW-0812">Transmembrane</keyword>
<keyword evidence="1" id="KW-0472">Membrane</keyword>
<dbReference type="PROSITE" id="PS51257">
    <property type="entry name" value="PROKAR_LIPOPROTEIN"/>
    <property type="match status" value="1"/>
</dbReference>
<reference evidence="3" key="3">
    <citation type="submission" date="2023-01" db="EMBL/GenBank/DDBJ databases">
        <title>Human gut microbiome strain richness.</title>
        <authorList>
            <person name="Chen-Liaw A."/>
        </authorList>
    </citation>
    <scope>NUCLEOTIDE SEQUENCE</scope>
    <source>
        <strain evidence="3">RTP21484st1_B7_RTP21484_190118</strain>
    </source>
</reference>
<reference evidence="2" key="2">
    <citation type="submission" date="2022-01" db="EMBL/GenBank/DDBJ databases">
        <title>Collection of gut derived symbiotic bacterial strains cultured from healthy donors.</title>
        <authorList>
            <person name="Lin H."/>
            <person name="Kohout C."/>
            <person name="Waligurski E."/>
            <person name="Pamer E.G."/>
        </authorList>
    </citation>
    <scope>NUCLEOTIDE SEQUENCE</scope>
    <source>
        <strain evidence="2">DFI.1.149</strain>
    </source>
</reference>
<dbReference type="EMBL" id="QRYW01000021">
    <property type="protein sequence ID" value="RGV25731.1"/>
    <property type="molecule type" value="Genomic_DNA"/>
</dbReference>
<organism evidence="5 7">
    <name type="scientific">Odoribacter splanchnicus</name>
    <dbReference type="NCBI Taxonomy" id="28118"/>
    <lineage>
        <taxon>Bacteria</taxon>
        <taxon>Pseudomonadati</taxon>
        <taxon>Bacteroidota</taxon>
        <taxon>Bacteroidia</taxon>
        <taxon>Bacteroidales</taxon>
        <taxon>Odoribacteraceae</taxon>
        <taxon>Odoribacter</taxon>
    </lineage>
</organism>
<gene>
    <name evidence="5" type="ORF">DWW24_10740</name>
    <name evidence="4" type="ORF">DWW57_03120</name>
    <name evidence="6" type="ORF">DXA53_01895</name>
    <name evidence="2" type="ORF">L0P03_02085</name>
    <name evidence="3" type="ORF">PN645_02510</name>
</gene>
<protein>
    <recommendedName>
        <fullName evidence="10">Lipoprotein</fullName>
    </recommendedName>
</protein>
<dbReference type="EMBL" id="JAQMRD010000002">
    <property type="protein sequence ID" value="MDB9221875.1"/>
    <property type="molecule type" value="Genomic_DNA"/>
</dbReference>
<evidence type="ECO:0000313" key="6">
    <source>
        <dbReference type="EMBL" id="RGY09560.1"/>
    </source>
</evidence>
<evidence type="ECO:0000313" key="4">
    <source>
        <dbReference type="EMBL" id="RGU58063.1"/>
    </source>
</evidence>
<dbReference type="EMBL" id="JAKNDN010000003">
    <property type="protein sequence ID" value="MCG4958644.1"/>
    <property type="molecule type" value="Genomic_DNA"/>
</dbReference>
<evidence type="ECO:0000313" key="5">
    <source>
        <dbReference type="EMBL" id="RGV25731.1"/>
    </source>
</evidence>
<dbReference type="Proteomes" id="UP000283426">
    <property type="component" value="Unassembled WGS sequence"/>
</dbReference>
<feature type="transmembrane region" description="Helical" evidence="1">
    <location>
        <begin position="6"/>
        <end position="25"/>
    </location>
</feature>
<evidence type="ECO:0000256" key="1">
    <source>
        <dbReference type="SAM" id="Phobius"/>
    </source>
</evidence>